<feature type="compositionally biased region" description="Low complexity" evidence="4">
    <location>
        <begin position="268"/>
        <end position="287"/>
    </location>
</feature>
<feature type="domain" description="HTH araC/xylS-type" evidence="5">
    <location>
        <begin position="152"/>
        <end position="249"/>
    </location>
</feature>
<dbReference type="Proteomes" id="UP001555826">
    <property type="component" value="Unassembled WGS sequence"/>
</dbReference>
<keyword evidence="3" id="KW-0804">Transcription</keyword>
<evidence type="ECO:0000313" key="7">
    <source>
        <dbReference type="Proteomes" id="UP001555826"/>
    </source>
</evidence>
<keyword evidence="2" id="KW-0238">DNA-binding</keyword>
<comment type="caution">
    <text evidence="6">The sequence shown here is derived from an EMBL/GenBank/DDBJ whole genome shotgun (WGS) entry which is preliminary data.</text>
</comment>
<evidence type="ECO:0000256" key="2">
    <source>
        <dbReference type="ARBA" id="ARBA00023125"/>
    </source>
</evidence>
<dbReference type="InterPro" id="IPR018062">
    <property type="entry name" value="HTH_AraC-typ_CS"/>
</dbReference>
<reference evidence="6 7" key="1">
    <citation type="submission" date="2024-07" db="EMBL/GenBank/DDBJ databases">
        <authorList>
            <person name="Thanompreechachai J."/>
            <person name="Duangmal K."/>
        </authorList>
    </citation>
    <scope>NUCLEOTIDE SEQUENCE [LARGE SCALE GENOMIC DNA]</scope>
    <source>
        <strain evidence="6 7">KCTC 19886</strain>
    </source>
</reference>
<accession>A0ABV3P4H4</accession>
<dbReference type="SMART" id="SM00342">
    <property type="entry name" value="HTH_ARAC"/>
    <property type="match status" value="1"/>
</dbReference>
<keyword evidence="7" id="KW-1185">Reference proteome</keyword>
<protein>
    <submittedName>
        <fullName evidence="6">Helix-turn-helix domain-containing protein</fullName>
    </submittedName>
</protein>
<dbReference type="InterPro" id="IPR018060">
    <property type="entry name" value="HTH_AraC"/>
</dbReference>
<evidence type="ECO:0000256" key="4">
    <source>
        <dbReference type="SAM" id="MobiDB-lite"/>
    </source>
</evidence>
<dbReference type="InterPro" id="IPR011051">
    <property type="entry name" value="RmlC_Cupin_sf"/>
</dbReference>
<dbReference type="PROSITE" id="PS00041">
    <property type="entry name" value="HTH_ARAC_FAMILY_1"/>
    <property type="match status" value="1"/>
</dbReference>
<dbReference type="PANTHER" id="PTHR46796">
    <property type="entry name" value="HTH-TYPE TRANSCRIPTIONAL ACTIVATOR RHAS-RELATED"/>
    <property type="match status" value="1"/>
</dbReference>
<gene>
    <name evidence="6" type="ORF">AB1207_07115</name>
</gene>
<dbReference type="PROSITE" id="PS01124">
    <property type="entry name" value="HTH_ARAC_FAMILY_2"/>
    <property type="match status" value="1"/>
</dbReference>
<organism evidence="6 7">
    <name type="scientific">Kineococcus endophyticus</name>
    <dbReference type="NCBI Taxonomy" id="1181883"/>
    <lineage>
        <taxon>Bacteria</taxon>
        <taxon>Bacillati</taxon>
        <taxon>Actinomycetota</taxon>
        <taxon>Actinomycetes</taxon>
        <taxon>Kineosporiales</taxon>
        <taxon>Kineosporiaceae</taxon>
        <taxon>Kineococcus</taxon>
    </lineage>
</organism>
<dbReference type="Pfam" id="PF12833">
    <property type="entry name" value="HTH_18"/>
    <property type="match status" value="1"/>
</dbReference>
<feature type="region of interest" description="Disordered" evidence="4">
    <location>
        <begin position="264"/>
        <end position="295"/>
    </location>
</feature>
<evidence type="ECO:0000259" key="5">
    <source>
        <dbReference type="PROSITE" id="PS01124"/>
    </source>
</evidence>
<evidence type="ECO:0000313" key="6">
    <source>
        <dbReference type="EMBL" id="MEW9264510.1"/>
    </source>
</evidence>
<dbReference type="RefSeq" id="WP_367637239.1">
    <property type="nucleotide sequence ID" value="NZ_JBFNQN010000004.1"/>
</dbReference>
<dbReference type="InterPro" id="IPR050204">
    <property type="entry name" value="AraC_XylS_family_regulators"/>
</dbReference>
<proteinExistence type="predicted"/>
<dbReference type="EMBL" id="JBFNQN010000004">
    <property type="protein sequence ID" value="MEW9264510.1"/>
    <property type="molecule type" value="Genomic_DNA"/>
</dbReference>
<name>A0ABV3P4H4_9ACTN</name>
<evidence type="ECO:0000256" key="1">
    <source>
        <dbReference type="ARBA" id="ARBA00023015"/>
    </source>
</evidence>
<dbReference type="SUPFAM" id="SSF51182">
    <property type="entry name" value="RmlC-like cupins"/>
    <property type="match status" value="1"/>
</dbReference>
<dbReference type="Gene3D" id="1.10.10.60">
    <property type="entry name" value="Homeodomain-like"/>
    <property type="match status" value="1"/>
</dbReference>
<evidence type="ECO:0000256" key="3">
    <source>
        <dbReference type="ARBA" id="ARBA00023163"/>
    </source>
</evidence>
<keyword evidence="1" id="KW-0805">Transcription regulation</keyword>
<sequence length="295" mass="30140">MPSATADGHDGRVRSSVVVGSAVPTRIGIAGARAFYAGPGLDLSPHRNAAATLVVTLDAPFRLCLPDGGGTALGPAASRSAAFVPPGTLHRVRATGPVLFAYLDALSDDVAALAHHRDGDVAVPDLDLDGGVEEVFDALGVRRRAPVDPGLVAAVRRLDVRPQDVPSVAAAAALVGLSPSRFQARFRRAVGVPFRRYRLWRRLAVAITGSAAGQSLTEAAHAAGFAGSAHLSGTFRTMFGLTPSDLLALGATVRSDLPVPHARQADHTATVSGGRSSASVSATVRRAPAGAPAPT</sequence>